<keyword evidence="3" id="KW-0285">Flavoprotein</keyword>
<name>A0A563VJ99_9CYAN</name>
<dbReference type="SUPFAM" id="SSF51905">
    <property type="entry name" value="FAD/NAD(P)-binding domain"/>
    <property type="match status" value="2"/>
</dbReference>
<dbReference type="Proteomes" id="UP000320055">
    <property type="component" value="Unassembled WGS sequence"/>
</dbReference>
<keyword evidence="4" id="KW-0274">FAD</keyword>
<dbReference type="EC" id="1.6.5.9" evidence="2"/>
<evidence type="ECO:0000259" key="8">
    <source>
        <dbReference type="Pfam" id="PF07992"/>
    </source>
</evidence>
<dbReference type="InterPro" id="IPR023753">
    <property type="entry name" value="FAD/NAD-binding_dom"/>
</dbReference>
<dbReference type="InterPro" id="IPR045024">
    <property type="entry name" value="NDH-2"/>
</dbReference>
<keyword evidence="5" id="KW-0560">Oxidoreductase</keyword>
<keyword evidence="10" id="KW-1185">Reference proteome</keyword>
<dbReference type="AlphaFoldDB" id="A0A563VJ99"/>
<gene>
    <name evidence="9" type="ORF">H1P_1020010</name>
</gene>
<comment type="similarity">
    <text evidence="1">Belongs to the NADH dehydrogenase family.</text>
</comment>
<reference evidence="9 10" key="1">
    <citation type="submission" date="2019-01" db="EMBL/GenBank/DDBJ databases">
        <authorList>
            <person name="Brito A."/>
        </authorList>
    </citation>
    <scope>NUCLEOTIDE SEQUENCE [LARGE SCALE GENOMIC DNA]</scope>
    <source>
        <strain evidence="9">1</strain>
    </source>
</reference>
<dbReference type="Pfam" id="PF07992">
    <property type="entry name" value="Pyr_redox_2"/>
    <property type="match status" value="1"/>
</dbReference>
<dbReference type="OrthoDB" id="9781621at2"/>
<evidence type="ECO:0000256" key="2">
    <source>
        <dbReference type="ARBA" id="ARBA00012637"/>
    </source>
</evidence>
<dbReference type="Gene3D" id="3.50.50.100">
    <property type="match status" value="1"/>
</dbReference>
<dbReference type="RefSeq" id="WP_144868736.1">
    <property type="nucleotide sequence ID" value="NZ_LR213858.1"/>
</dbReference>
<dbReference type="PRINTS" id="PR00368">
    <property type="entry name" value="FADPNR"/>
</dbReference>
<evidence type="ECO:0000256" key="5">
    <source>
        <dbReference type="ARBA" id="ARBA00023002"/>
    </source>
</evidence>
<dbReference type="PANTHER" id="PTHR43706:SF47">
    <property type="entry name" value="EXTERNAL NADH-UBIQUINONE OXIDOREDUCTASE 1, MITOCHONDRIAL-RELATED"/>
    <property type="match status" value="1"/>
</dbReference>
<evidence type="ECO:0000256" key="1">
    <source>
        <dbReference type="ARBA" id="ARBA00005272"/>
    </source>
</evidence>
<feature type="domain" description="FAD/NAD(P)-binding" evidence="8">
    <location>
        <begin position="6"/>
        <end position="322"/>
    </location>
</feature>
<evidence type="ECO:0000256" key="4">
    <source>
        <dbReference type="ARBA" id="ARBA00022827"/>
    </source>
</evidence>
<organism evidence="9 10">
    <name type="scientific">Hyella patelloides LEGE 07179</name>
    <dbReference type="NCBI Taxonomy" id="945734"/>
    <lineage>
        <taxon>Bacteria</taxon>
        <taxon>Bacillati</taxon>
        <taxon>Cyanobacteriota</taxon>
        <taxon>Cyanophyceae</taxon>
        <taxon>Pleurocapsales</taxon>
        <taxon>Hyellaceae</taxon>
        <taxon>Hyella</taxon>
    </lineage>
</organism>
<comment type="catalytic activity">
    <reaction evidence="7">
        <text>a quinone + NADH + H(+) = a quinol + NAD(+)</text>
        <dbReference type="Rhea" id="RHEA:46160"/>
        <dbReference type="ChEBI" id="CHEBI:15378"/>
        <dbReference type="ChEBI" id="CHEBI:24646"/>
        <dbReference type="ChEBI" id="CHEBI:57540"/>
        <dbReference type="ChEBI" id="CHEBI:57945"/>
        <dbReference type="ChEBI" id="CHEBI:132124"/>
        <dbReference type="EC" id="1.6.5.9"/>
    </reaction>
</comment>
<dbReference type="PRINTS" id="PR00411">
    <property type="entry name" value="PNDRDTASEI"/>
</dbReference>
<sequence length="411" mass="45846">MKKYPRVVIVGAGFGGLQTARSLANKEVEVVLIDRNNYNTFIPLLYQVATAQLAPEQVAVPIRTLLRRAANTKFLRAEVTQIDFVAQEIKTDINTLSYDFLVLATGSRSQFLNVSGAEKYTFPLKTLNQAIRLRNHLLSCFEQAAVTNNQIERSQLLTIAIVGGGATGVELAGSLIELITNSLRRDYPQLNPQEVRVLLLQSGDRLFREFPQPLGDYTAKKLRRLGVKVMLGSKVVAVSPEGLELDDATKIATSTVIWAVGVEGAIPRCFPFPEKKQQRQINVLPTLQLIDHPQVFAIGDLARIPSHQKSLSGVAPEALQQGVYVASTIRRQIQGKRVKPFKYFNKGRLAIIGCYSGIGQIAGLPLKGFLPWLFWLAVHVVYVPDWRNRLIIFLTWLHNYLIGDRPSRLIL</sequence>
<evidence type="ECO:0000313" key="9">
    <source>
        <dbReference type="EMBL" id="VEP11387.1"/>
    </source>
</evidence>
<evidence type="ECO:0000256" key="6">
    <source>
        <dbReference type="ARBA" id="ARBA00023027"/>
    </source>
</evidence>
<evidence type="ECO:0000256" key="3">
    <source>
        <dbReference type="ARBA" id="ARBA00022630"/>
    </source>
</evidence>
<proteinExistence type="inferred from homology"/>
<dbReference type="InterPro" id="IPR036188">
    <property type="entry name" value="FAD/NAD-bd_sf"/>
</dbReference>
<dbReference type="GO" id="GO:0050136">
    <property type="term" value="F:NADH dehydrogenase (quinone) (non-electrogenic) activity"/>
    <property type="evidence" value="ECO:0007669"/>
    <property type="project" value="UniProtKB-EC"/>
</dbReference>
<evidence type="ECO:0000256" key="7">
    <source>
        <dbReference type="ARBA" id="ARBA00047599"/>
    </source>
</evidence>
<keyword evidence="6" id="KW-0520">NAD</keyword>
<accession>A0A563VJ99</accession>
<dbReference type="EMBL" id="CAACVJ010000005">
    <property type="protein sequence ID" value="VEP11387.1"/>
    <property type="molecule type" value="Genomic_DNA"/>
</dbReference>
<dbReference type="PANTHER" id="PTHR43706">
    <property type="entry name" value="NADH DEHYDROGENASE"/>
    <property type="match status" value="1"/>
</dbReference>
<evidence type="ECO:0000313" key="10">
    <source>
        <dbReference type="Proteomes" id="UP000320055"/>
    </source>
</evidence>
<protein>
    <recommendedName>
        <fullName evidence="2">NADH:ubiquinone reductase (non-electrogenic)</fullName>
        <ecNumber evidence="2">1.6.5.9</ecNumber>
    </recommendedName>
</protein>